<protein>
    <recommendedName>
        <fullName evidence="4">Protein kinase domain-containing protein</fullName>
    </recommendedName>
</protein>
<gene>
    <name evidence="2" type="ORF">DFH07DRAFT_811530</name>
</gene>
<organism evidence="2 3">
    <name type="scientific">Mycena maculata</name>
    <dbReference type="NCBI Taxonomy" id="230809"/>
    <lineage>
        <taxon>Eukaryota</taxon>
        <taxon>Fungi</taxon>
        <taxon>Dikarya</taxon>
        <taxon>Basidiomycota</taxon>
        <taxon>Agaricomycotina</taxon>
        <taxon>Agaricomycetes</taxon>
        <taxon>Agaricomycetidae</taxon>
        <taxon>Agaricales</taxon>
        <taxon>Marasmiineae</taxon>
        <taxon>Mycenaceae</taxon>
        <taxon>Mycena</taxon>
    </lineage>
</organism>
<dbReference type="AlphaFoldDB" id="A0AAD7JKN2"/>
<evidence type="ECO:0000313" key="3">
    <source>
        <dbReference type="Proteomes" id="UP001215280"/>
    </source>
</evidence>
<proteinExistence type="predicted"/>
<feature type="region of interest" description="Disordered" evidence="1">
    <location>
        <begin position="475"/>
        <end position="505"/>
    </location>
</feature>
<evidence type="ECO:0000313" key="2">
    <source>
        <dbReference type="EMBL" id="KAJ7764534.1"/>
    </source>
</evidence>
<feature type="compositionally biased region" description="Basic and acidic residues" evidence="1">
    <location>
        <begin position="482"/>
        <end position="494"/>
    </location>
</feature>
<accession>A0AAD7JKN2</accession>
<reference evidence="2" key="1">
    <citation type="submission" date="2023-03" db="EMBL/GenBank/DDBJ databases">
        <title>Massive genome expansion in bonnet fungi (Mycena s.s.) driven by repeated elements and novel gene families across ecological guilds.</title>
        <authorList>
            <consortium name="Lawrence Berkeley National Laboratory"/>
            <person name="Harder C.B."/>
            <person name="Miyauchi S."/>
            <person name="Viragh M."/>
            <person name="Kuo A."/>
            <person name="Thoen E."/>
            <person name="Andreopoulos B."/>
            <person name="Lu D."/>
            <person name="Skrede I."/>
            <person name="Drula E."/>
            <person name="Henrissat B."/>
            <person name="Morin E."/>
            <person name="Kohler A."/>
            <person name="Barry K."/>
            <person name="LaButti K."/>
            <person name="Morin E."/>
            <person name="Salamov A."/>
            <person name="Lipzen A."/>
            <person name="Mereny Z."/>
            <person name="Hegedus B."/>
            <person name="Baldrian P."/>
            <person name="Stursova M."/>
            <person name="Weitz H."/>
            <person name="Taylor A."/>
            <person name="Grigoriev I.V."/>
            <person name="Nagy L.G."/>
            <person name="Martin F."/>
            <person name="Kauserud H."/>
        </authorList>
    </citation>
    <scope>NUCLEOTIDE SEQUENCE</scope>
    <source>
        <strain evidence="2">CBHHK188m</strain>
    </source>
</reference>
<evidence type="ECO:0008006" key="4">
    <source>
        <dbReference type="Google" id="ProtNLM"/>
    </source>
</evidence>
<dbReference type="Proteomes" id="UP001215280">
    <property type="component" value="Unassembled WGS sequence"/>
</dbReference>
<name>A0AAD7JKN2_9AGAR</name>
<dbReference type="EMBL" id="JARJLG010000037">
    <property type="protein sequence ID" value="KAJ7764534.1"/>
    <property type="molecule type" value="Genomic_DNA"/>
</dbReference>
<comment type="caution">
    <text evidence="2">The sequence shown here is derived from an EMBL/GenBank/DDBJ whole genome shotgun (WGS) entry which is preliminary data.</text>
</comment>
<keyword evidence="3" id="KW-1185">Reference proteome</keyword>
<evidence type="ECO:0000256" key="1">
    <source>
        <dbReference type="SAM" id="MobiDB-lite"/>
    </source>
</evidence>
<sequence length="547" mass="60902">MAQTQTYKAVYFPPEGARDVQRLTIEFAPDDLVGSNHSKKMIMGELSLAPKTPRCDVFFFPFVHITFAEVCAARSIAVRALSALPSPSTCSTRPKDLYLHEGTLAGRPFGRCGPPTAIYDSRLAGLSDALRSLETSVPVPTPSKLAWAISFIRLALDFYATEDQREKELRKLIDEVFPGADWQRPSTIFRAEAIWDGQIFESKQERGNGGDPEIQCIGDYGKIVSDFSTPMGRFRDHSCLPTVLISQAGTQLDVCTAVFTDVVLVDHLYTMNFHDGFAIERQVLSLARLITTLAIAFNDLQTYYRILRAPTKPMSSMIASSVHLPMPVPNCAPFAPLTTTLNVRFLYKLSRITGIAVNPTDAKDCELNSRHAVFVALGGGLANIPEQPVIIKFTEKYNIVAHQKLAVLGLAPTLYHHSRIRGGWHMVVMEHISGIIANYWPELSKEPLLPHCIYQDVKAAIDALHKGNIVFGDLRSPNHSHMPGEKKTCAGRSRERGRRRGRQKRLEIPRHPRRFRLGLRGGRWSLPGDNLFFGELGAGCRTVWTNG</sequence>